<dbReference type="InterPro" id="IPR013216">
    <property type="entry name" value="Methyltransf_11"/>
</dbReference>
<dbReference type="SUPFAM" id="SSF53335">
    <property type="entry name" value="S-adenosyl-L-methionine-dependent methyltransferases"/>
    <property type="match status" value="1"/>
</dbReference>
<evidence type="ECO:0000259" key="1">
    <source>
        <dbReference type="Pfam" id="PF08241"/>
    </source>
</evidence>
<dbReference type="Gene3D" id="3.40.50.150">
    <property type="entry name" value="Vaccinia Virus protein VP39"/>
    <property type="match status" value="1"/>
</dbReference>
<dbReference type="CDD" id="cd02440">
    <property type="entry name" value="AdoMet_MTases"/>
    <property type="match status" value="1"/>
</dbReference>
<dbReference type="InterPro" id="IPR029063">
    <property type="entry name" value="SAM-dependent_MTases_sf"/>
</dbReference>
<dbReference type="GO" id="GO:0008757">
    <property type="term" value="F:S-adenosylmethionine-dependent methyltransferase activity"/>
    <property type="evidence" value="ECO:0007669"/>
    <property type="project" value="InterPro"/>
</dbReference>
<dbReference type="EMBL" id="CP009286">
    <property type="protein sequence ID" value="AIQ63500.1"/>
    <property type="molecule type" value="Genomic_DNA"/>
</dbReference>
<dbReference type="STRING" id="169760.PSTEL_10825"/>
<keyword evidence="2" id="KW-0489">Methyltransferase</keyword>
<dbReference type="Pfam" id="PF08241">
    <property type="entry name" value="Methyltransf_11"/>
    <property type="match status" value="1"/>
</dbReference>
<dbReference type="RefSeq" id="WP_038695078.1">
    <property type="nucleotide sequence ID" value="NZ_CP009286.1"/>
</dbReference>
<feature type="domain" description="Methyltransferase type 11" evidence="1">
    <location>
        <begin position="43"/>
        <end position="131"/>
    </location>
</feature>
<proteinExistence type="predicted"/>
<accession>A0A089LTQ6</accession>
<dbReference type="GO" id="GO:0032259">
    <property type="term" value="P:methylation"/>
    <property type="evidence" value="ECO:0007669"/>
    <property type="project" value="UniProtKB-KW"/>
</dbReference>
<dbReference type="Proteomes" id="UP000029507">
    <property type="component" value="Chromosome"/>
</dbReference>
<reference evidence="2 3" key="1">
    <citation type="submission" date="2014-08" db="EMBL/GenBank/DDBJ databases">
        <title>Comparative genomics of the Paenibacillus odorifer group.</title>
        <authorList>
            <person name="den Bakker H.C."/>
            <person name="Tsai Y.-C."/>
            <person name="Martin N."/>
            <person name="Korlach J."/>
            <person name="Wiedmann M."/>
        </authorList>
    </citation>
    <scope>NUCLEOTIDE SEQUENCE [LARGE SCALE GENOMIC DNA]</scope>
    <source>
        <strain evidence="2 3">DSM 14472</strain>
    </source>
</reference>
<evidence type="ECO:0000313" key="3">
    <source>
        <dbReference type="Proteomes" id="UP000029507"/>
    </source>
</evidence>
<evidence type="ECO:0000313" key="2">
    <source>
        <dbReference type="EMBL" id="AIQ63500.1"/>
    </source>
</evidence>
<keyword evidence="3" id="KW-1185">Reference proteome</keyword>
<dbReference type="OrthoDB" id="703529at2"/>
<name>A0A089LTQ6_9BACL</name>
<protein>
    <submittedName>
        <fullName evidence="2">Methyltransferase type 11</fullName>
    </submittedName>
</protein>
<dbReference type="KEGG" id="pste:PSTEL_10825"/>
<dbReference type="HOGENOM" id="CLU_082973_0_0_9"/>
<dbReference type="AlphaFoldDB" id="A0A089LTQ6"/>
<gene>
    <name evidence="2" type="ORF">PSTEL_10825</name>
</gene>
<sequence>MSSYWNDRFAKEGMIWGTEPSPTANIARERFHEHGVRRIWVPGAGYGRNTRAFSREFEVEGMELSEAAVDMAKLWDPGSRIKLGSVLDSRPGRLYDAVFCYDVLHLFLERDRRILISSALEQLRPGGLLFFTCFSDNDVQNGQGMEMEPGTFEYKQGKYAHFFSESDLRDHFHDTEVLETGELREVLTSGPDGVHEYCLRFILARKT</sequence>
<organism evidence="2 3">
    <name type="scientific">Paenibacillus stellifer</name>
    <dbReference type="NCBI Taxonomy" id="169760"/>
    <lineage>
        <taxon>Bacteria</taxon>
        <taxon>Bacillati</taxon>
        <taxon>Bacillota</taxon>
        <taxon>Bacilli</taxon>
        <taxon>Bacillales</taxon>
        <taxon>Paenibacillaceae</taxon>
        <taxon>Paenibacillus</taxon>
    </lineage>
</organism>
<keyword evidence="2" id="KW-0808">Transferase</keyword>